<keyword evidence="11" id="KW-1185">Reference proteome</keyword>
<evidence type="ECO:0000256" key="7">
    <source>
        <dbReference type="SAM" id="MobiDB-lite"/>
    </source>
</evidence>
<evidence type="ECO:0000256" key="3">
    <source>
        <dbReference type="ARBA" id="ARBA00023082"/>
    </source>
</evidence>
<dbReference type="GeneID" id="96294092"/>
<dbReference type="RefSeq" id="WP_229861626.1">
    <property type="nucleotide sequence ID" value="NZ_BMUU01000013.1"/>
</dbReference>
<evidence type="ECO:0000259" key="9">
    <source>
        <dbReference type="Pfam" id="PF04545"/>
    </source>
</evidence>
<dbReference type="PANTHER" id="PTHR43133">
    <property type="entry name" value="RNA POLYMERASE ECF-TYPE SIGMA FACTO"/>
    <property type="match status" value="1"/>
</dbReference>
<evidence type="ECO:0000313" key="11">
    <source>
        <dbReference type="Proteomes" id="UP000600946"/>
    </source>
</evidence>
<dbReference type="NCBIfam" id="NF007227">
    <property type="entry name" value="PRK09645.1"/>
    <property type="match status" value="1"/>
</dbReference>
<proteinExistence type="inferred from homology"/>
<dbReference type="InterPro" id="IPR036388">
    <property type="entry name" value="WH-like_DNA-bd_sf"/>
</dbReference>
<feature type="domain" description="RNA polymerase sigma-70 region 4" evidence="9">
    <location>
        <begin position="123"/>
        <end position="168"/>
    </location>
</feature>
<evidence type="ECO:0000256" key="5">
    <source>
        <dbReference type="ARBA" id="ARBA00023163"/>
    </source>
</evidence>
<dbReference type="InterPro" id="IPR007627">
    <property type="entry name" value="RNA_pol_sigma70_r2"/>
</dbReference>
<gene>
    <name evidence="10" type="ORF">GCM10010326_61920</name>
</gene>
<dbReference type="Proteomes" id="UP000600946">
    <property type="component" value="Unassembled WGS sequence"/>
</dbReference>
<dbReference type="InterPro" id="IPR014284">
    <property type="entry name" value="RNA_pol_sigma-70_dom"/>
</dbReference>
<dbReference type="InterPro" id="IPR039425">
    <property type="entry name" value="RNA_pol_sigma-70-like"/>
</dbReference>
<reference evidence="11" key="1">
    <citation type="journal article" date="2019" name="Int. J. Syst. Evol. Microbiol.">
        <title>The Global Catalogue of Microorganisms (GCM) 10K type strain sequencing project: providing services to taxonomists for standard genome sequencing and annotation.</title>
        <authorList>
            <consortium name="The Broad Institute Genomics Platform"/>
            <consortium name="The Broad Institute Genome Sequencing Center for Infectious Disease"/>
            <person name="Wu L."/>
            <person name="Ma J."/>
        </authorList>
    </citation>
    <scope>NUCLEOTIDE SEQUENCE [LARGE SCALE GENOMIC DNA]</scope>
    <source>
        <strain evidence="11">JCM 4594</strain>
    </source>
</reference>
<dbReference type="Gene3D" id="1.10.10.10">
    <property type="entry name" value="Winged helix-like DNA-binding domain superfamily/Winged helix DNA-binding domain"/>
    <property type="match status" value="1"/>
</dbReference>
<feature type="region of interest" description="Disordered" evidence="7">
    <location>
        <begin position="178"/>
        <end position="206"/>
    </location>
</feature>
<protein>
    <recommendedName>
        <fullName evidence="6">RNA polymerase sigma factor</fullName>
    </recommendedName>
</protein>
<feature type="domain" description="RNA polymerase sigma-70 region 2" evidence="8">
    <location>
        <begin position="22"/>
        <end position="87"/>
    </location>
</feature>
<dbReference type="SUPFAM" id="SSF88659">
    <property type="entry name" value="Sigma3 and sigma4 domains of RNA polymerase sigma factors"/>
    <property type="match status" value="1"/>
</dbReference>
<evidence type="ECO:0000256" key="6">
    <source>
        <dbReference type="RuleBase" id="RU000716"/>
    </source>
</evidence>
<dbReference type="CDD" id="cd06171">
    <property type="entry name" value="Sigma70_r4"/>
    <property type="match status" value="1"/>
</dbReference>
<dbReference type="NCBIfam" id="TIGR02937">
    <property type="entry name" value="sigma70-ECF"/>
    <property type="match status" value="1"/>
</dbReference>
<accession>A0ABQ3AJG5</accession>
<organism evidence="10 11">
    <name type="scientific">Streptomyces xanthochromogenes</name>
    <dbReference type="NCBI Taxonomy" id="67384"/>
    <lineage>
        <taxon>Bacteria</taxon>
        <taxon>Bacillati</taxon>
        <taxon>Actinomycetota</taxon>
        <taxon>Actinomycetes</taxon>
        <taxon>Kitasatosporales</taxon>
        <taxon>Streptomycetaceae</taxon>
        <taxon>Streptomyces</taxon>
    </lineage>
</organism>
<name>A0ABQ3AJG5_9ACTN</name>
<keyword evidence="2 6" id="KW-0805">Transcription regulation</keyword>
<evidence type="ECO:0000259" key="8">
    <source>
        <dbReference type="Pfam" id="PF04542"/>
    </source>
</evidence>
<dbReference type="InterPro" id="IPR013324">
    <property type="entry name" value="RNA_pol_sigma_r3/r4-like"/>
</dbReference>
<evidence type="ECO:0000313" key="10">
    <source>
        <dbReference type="EMBL" id="GGY58851.1"/>
    </source>
</evidence>
<keyword evidence="5 6" id="KW-0804">Transcription</keyword>
<keyword evidence="3 6" id="KW-0731">Sigma factor</keyword>
<evidence type="ECO:0000256" key="4">
    <source>
        <dbReference type="ARBA" id="ARBA00023125"/>
    </source>
</evidence>
<evidence type="ECO:0000256" key="1">
    <source>
        <dbReference type="ARBA" id="ARBA00010641"/>
    </source>
</evidence>
<dbReference type="Gene3D" id="1.10.1740.10">
    <property type="match status" value="1"/>
</dbReference>
<dbReference type="InterPro" id="IPR000838">
    <property type="entry name" value="RNA_pol_sigma70_ECF_CS"/>
</dbReference>
<dbReference type="InterPro" id="IPR007630">
    <property type="entry name" value="RNA_pol_sigma70_r4"/>
</dbReference>
<dbReference type="PANTHER" id="PTHR43133:SF52">
    <property type="entry name" value="ECF RNA POLYMERASE SIGMA FACTOR SIGL"/>
    <property type="match status" value="1"/>
</dbReference>
<comment type="similarity">
    <text evidence="1 6">Belongs to the sigma-70 factor family. ECF subfamily.</text>
</comment>
<dbReference type="Pfam" id="PF04542">
    <property type="entry name" value="Sigma70_r2"/>
    <property type="match status" value="1"/>
</dbReference>
<dbReference type="InterPro" id="IPR013325">
    <property type="entry name" value="RNA_pol_sigma_r2"/>
</dbReference>
<evidence type="ECO:0000256" key="2">
    <source>
        <dbReference type="ARBA" id="ARBA00023015"/>
    </source>
</evidence>
<feature type="compositionally biased region" description="Low complexity" evidence="7">
    <location>
        <begin position="184"/>
        <end position="206"/>
    </location>
</feature>
<dbReference type="PROSITE" id="PS01063">
    <property type="entry name" value="SIGMA70_ECF"/>
    <property type="match status" value="1"/>
</dbReference>
<sequence length="206" mass="22451">MTTAVAGIRRYTHERDLAELQRAHGPALLHFLLGLTYGDRQRAEDLLQETLVRAWQHPEAFEAPYSSMRPWLFTVARRLAIDARRGRLARPAEVADEVLLATAECADHTERCAAALDVRTAVRSLTPEHRAVLVQLYFRGLSVNEAAEVLGVPPGTVKSRSYYALRALARVLPGYSASGPEGLSSVGSRSASVSRASSEDASAASR</sequence>
<dbReference type="EMBL" id="BMUU01000013">
    <property type="protein sequence ID" value="GGY58851.1"/>
    <property type="molecule type" value="Genomic_DNA"/>
</dbReference>
<comment type="caution">
    <text evidence="10">The sequence shown here is derived from an EMBL/GenBank/DDBJ whole genome shotgun (WGS) entry which is preliminary data.</text>
</comment>
<dbReference type="Pfam" id="PF04545">
    <property type="entry name" value="Sigma70_r4"/>
    <property type="match status" value="1"/>
</dbReference>
<keyword evidence="4 6" id="KW-0238">DNA-binding</keyword>
<dbReference type="SUPFAM" id="SSF88946">
    <property type="entry name" value="Sigma2 domain of RNA polymerase sigma factors"/>
    <property type="match status" value="1"/>
</dbReference>